<dbReference type="RefSeq" id="WP_197990928.1">
    <property type="nucleotide sequence ID" value="NZ_JACYXC010000001.1"/>
</dbReference>
<dbReference type="PANTHER" id="PTHR37811:SF2">
    <property type="entry name" value="ABM DOMAIN-CONTAINING PROTEIN"/>
    <property type="match status" value="1"/>
</dbReference>
<feature type="domain" description="ABM" evidence="1">
    <location>
        <begin position="33"/>
        <end position="84"/>
    </location>
</feature>
<accession>A0ABS0NRJ5</accession>
<dbReference type="Proteomes" id="UP000807371">
    <property type="component" value="Unassembled WGS sequence"/>
</dbReference>
<evidence type="ECO:0000313" key="2">
    <source>
        <dbReference type="EMBL" id="MBH5337669.1"/>
    </source>
</evidence>
<dbReference type="SUPFAM" id="SSF54909">
    <property type="entry name" value="Dimeric alpha+beta barrel"/>
    <property type="match status" value="1"/>
</dbReference>
<evidence type="ECO:0000259" key="1">
    <source>
        <dbReference type="Pfam" id="PF03992"/>
    </source>
</evidence>
<comment type="caution">
    <text evidence="2">The sequence shown here is derived from an EMBL/GenBank/DDBJ whole genome shotgun (WGS) entry which is preliminary data.</text>
</comment>
<gene>
    <name evidence="2" type="ORF">IHE55_24010</name>
</gene>
<dbReference type="GO" id="GO:0004497">
    <property type="term" value="F:monooxygenase activity"/>
    <property type="evidence" value="ECO:0007669"/>
    <property type="project" value="UniProtKB-KW"/>
</dbReference>
<reference evidence="2 3" key="1">
    <citation type="submission" date="2020-09" db="EMBL/GenBank/DDBJ databases">
        <title>Biosynthesis of the nuclear factor of activated T cells inhibitor NFAT-133 and its congeners in Streptomyces pactum.</title>
        <authorList>
            <person name="Zhou W."/>
            <person name="Posri P."/>
            <person name="Abugrain M.E."/>
            <person name="Weisberg A.J."/>
            <person name="Chang J.H."/>
            <person name="Mahmud T."/>
        </authorList>
    </citation>
    <scope>NUCLEOTIDE SEQUENCE [LARGE SCALE GENOMIC DNA]</scope>
    <source>
        <strain evidence="2 3">ATCC 27456</strain>
    </source>
</reference>
<dbReference type="Pfam" id="PF03992">
    <property type="entry name" value="ABM"/>
    <property type="match status" value="1"/>
</dbReference>
<organism evidence="2 3">
    <name type="scientific">Streptomyces pactum</name>
    <dbReference type="NCBI Taxonomy" id="68249"/>
    <lineage>
        <taxon>Bacteria</taxon>
        <taxon>Bacillati</taxon>
        <taxon>Actinomycetota</taxon>
        <taxon>Actinomycetes</taxon>
        <taxon>Kitasatosporales</taxon>
        <taxon>Streptomycetaceae</taxon>
        <taxon>Streptomyces</taxon>
    </lineage>
</organism>
<keyword evidence="3" id="KW-1185">Reference proteome</keyword>
<name>A0ABS0NRJ5_9ACTN</name>
<dbReference type="PANTHER" id="PTHR37811">
    <property type="entry name" value="BLL5343 PROTEIN"/>
    <property type="match status" value="1"/>
</dbReference>
<keyword evidence="2" id="KW-0560">Oxidoreductase</keyword>
<proteinExistence type="predicted"/>
<evidence type="ECO:0000313" key="3">
    <source>
        <dbReference type="Proteomes" id="UP000807371"/>
    </source>
</evidence>
<dbReference type="InterPro" id="IPR007138">
    <property type="entry name" value="ABM_dom"/>
</dbReference>
<dbReference type="EMBL" id="JACYXC010000001">
    <property type="protein sequence ID" value="MBH5337669.1"/>
    <property type="molecule type" value="Genomic_DNA"/>
</dbReference>
<keyword evidence="2" id="KW-0503">Monooxygenase</keyword>
<dbReference type="InterPro" id="IPR011008">
    <property type="entry name" value="Dimeric_a/b-barrel"/>
</dbReference>
<sequence length="115" mass="13077">MTTPFVRPAPPYYAVIITTRPTEDLEGYAAMGRRMTELGEAQPGYLGRESLTDEDGRDLTVIYYADEASIAAWKAHPEHLEAQRLGRDRWYASYSVEVARVERAYTFSRDEDLPG</sequence>
<dbReference type="Gene3D" id="3.30.70.100">
    <property type="match status" value="1"/>
</dbReference>
<protein>
    <submittedName>
        <fullName evidence="2">Antibiotic biosynthesis monooxygenase</fullName>
    </submittedName>
</protein>
<dbReference type="InterPro" id="IPR052936">
    <property type="entry name" value="Jasmonate_Hydroxylase-like"/>
</dbReference>